<feature type="region of interest" description="Disordered" evidence="6">
    <location>
        <begin position="487"/>
        <end position="514"/>
    </location>
</feature>
<protein>
    <recommendedName>
        <fullName evidence="4">ATP-dependent DNA helicase</fullName>
        <ecNumber evidence="4">5.6.2.3</ecNumber>
    </recommendedName>
</protein>
<feature type="compositionally biased region" description="Basic and acidic residues" evidence="6">
    <location>
        <begin position="491"/>
        <end position="507"/>
    </location>
</feature>
<evidence type="ECO:0000256" key="6">
    <source>
        <dbReference type="SAM" id="MobiDB-lite"/>
    </source>
</evidence>
<keyword evidence="4" id="KW-0547">Nucleotide-binding</keyword>
<dbReference type="Pfam" id="PF14214">
    <property type="entry name" value="Helitron_like_N"/>
    <property type="match status" value="1"/>
</dbReference>
<comment type="similarity">
    <text evidence="1">Belongs to the peptidase C48 family.</text>
</comment>
<evidence type="ECO:0000256" key="5">
    <source>
        <dbReference type="SAM" id="Coils"/>
    </source>
</evidence>
<sequence>MPLRERGEPPAVSPKPPEKRKYTRRQEEPQEKLLSALNEASTADYWRDWVATKRSLAVKTLTALLELVEYATSQKIDPENLLLPGEYGVLHRALHDPSIRRKLSAEICCEALKWLKDEVGKKSQNESIANDDDANSGTVIKAASGMEAELPAASDDDARNSESTSPDTSPREEPCEEHRPREYIRIPSNSPSCKGQKVSPSLVKSGNKVISQMNKNVMLTDDVLMELAVFLRSSYPESKSRLLDTFQFRVHEEDLPSQLNPHPQCGEKVYAFLHHPPDGPHWTLCVLMFGDKFIRLDFYDSLNNKARASRVESFFTHWINERYHGSNLQFTIKEAPQQNDGTSCGIFALEIMRRLLASDEVNQPIEPMEVRQALLQRMTSVDTTSSLLQTHTLEISRSIQKHSPIRAFIDEISDAAGPERASYANILRHAEERSAQATEEINGLERKLKDAQDRLLDMKTEAEVTKKGLANLSRFIAANGTADFSGAMHSGMREDEQVADGSREPSAKRPRMSQSAMDFTQGLNNLMSQLEHNYKEETNKRLQESMDKTLDEVRKRVEEAERKEKELTEKLKHLRSHADSANAIASPSIASQEGVRLGTPIESPVSSPSIWPRPARERHSRPPVQLQQSAIERPVMERRDFELPDPDWMRDLSHCPLSDRDKELLEKFWTELENDRMEHCARCQETWFDMGLKGGICKRCIARDKNKKEDEPWFFSAENQLDFGLIPAFLPQLTIVEEMLIARVHVFVNVMQVRGQQYKYRGHIVHFLRDVGKVYSQLPLLPPELDVILLRPPTASEHAHLNRQFRRQFRVRRRCLQEWLNFLSNNHPGYRGITVCQKRMSVLPEDGDVLDQVATAAVTDPLSANLGNIENDDVEPDEVDQSAVPDLLPEDTEMEALRSHVLGEERGEHLPVRPSTQHQLEMPDIRRTPINEFNHSQALLSLAFPTLFPRGQADFVEPRLRPIKYADYIQHALRWHDGRFARHPTFRFVVFNTLMRAQARAKSSYFVKEYQQRQGLITRDDLLEAFQNPESAEAQQLLNSINRQTAQLRGTRPYWYRKRRELESYAYNLDCPGAFITFSPADLHWRSLYQHLPQFQDWQELPEQQRMGMSSKLLRDNPHIAAWHFYRRFGLFRDIVLKQKFNVTDYWNRYEWQGRGSSHCHGLFWMDGAPSVDLENEHLRKEFARIWRFHVTAFNPEPARVRQQGEGNPLAVNPLQHPLTFQWLSQVLNRCQRHHCSETYCLRKKKGSEEISCRFFFPRDTRDTADVVRRQGQSYFSFEAARNDSLMNHYNRCLSLGWLANIDISPCTSLQAVINYAAKYCSKMEKRTDSYASMGRQILPYVSHQNPLLSFASRLMNKLLTERDFSGQEICHVLLNCELQEGTRVIRAVDCRPYEQQGRSLRLQGDHDDAEVVGIYEKYLSRPPLHEELTYLDFLANWNTSKRDGRKWTRWSRQAKPRVLYYFPRYKSNHQHHQYDDFCRVKLMLAHPHRDPNELRKINGVEYNSYASAAEFCYGNHRHPDDYYGTPNAEERRPDPDEFEEEFHEPDLLEEDWLELARQLPDCPPSQEAIDLLGRRDIDIQYDWTPHVGRYADPGIVQGDYWRQRIEQNRLYMDVEDMPLEVRDALNPEQRIVYDTFIGHFQCGSEEQILLHVDGGGGTGKSYMIKVLSSHLQRLAGNRPSPIWRAAPTGVASNQIMGTTLHSLLRLPMDRAFTELSPADANAIQKKLRDVRYLVIDEKSMLGLRQLSWIDKRLRQVFPARAAEFFGGISIILVGDFFQLPPIANKPLYFDGPLKDLHEVSGQTAYRAFNHTVFLKKVQRQQGDDQAGFRLALEELRGLKLSIESWKLLSQRVQVKLSQREEDTFDAALRIYSKKARVNEYNYEHLVRLKHPAIQVMAKNIGNGADKATSEQAGNLAGQFPPAGLVNGAQGTVYDIGWAPGADAHRDPPSVIMMVMDKYTGPSYLTTDDGREVVPILPVKRDFFLGTSACTRKQFPLMASYAITVHKSQSITVDKMVTDLSERDFQTGLSYVAVSRVKMLDGLMIDAPFERASLHYEKLPDGVLMKVRDQDRRKQQQLDQPLFQPLFS</sequence>
<feature type="compositionally biased region" description="Basic and acidic residues" evidence="6">
    <location>
        <begin position="169"/>
        <end position="184"/>
    </location>
</feature>
<dbReference type="GO" id="GO:0043139">
    <property type="term" value="F:5'-3' DNA helicase activity"/>
    <property type="evidence" value="ECO:0007669"/>
    <property type="project" value="UniProtKB-EC"/>
</dbReference>
<dbReference type="EMBL" id="JACDXP010000002">
    <property type="protein sequence ID" value="KAF6528363.1"/>
    <property type="molecule type" value="Genomic_DNA"/>
</dbReference>
<dbReference type="InterPro" id="IPR010285">
    <property type="entry name" value="DNA_helicase_pif1-like_DEAD"/>
</dbReference>
<feature type="coiled-coil region" evidence="5">
    <location>
        <begin position="520"/>
        <end position="577"/>
    </location>
</feature>
<dbReference type="GO" id="GO:0006310">
    <property type="term" value="P:DNA recombination"/>
    <property type="evidence" value="ECO:0007669"/>
    <property type="project" value="UniProtKB-KW"/>
</dbReference>
<evidence type="ECO:0000256" key="2">
    <source>
        <dbReference type="ARBA" id="ARBA00022670"/>
    </source>
</evidence>
<dbReference type="Pfam" id="PF20209">
    <property type="entry name" value="DUF6570"/>
    <property type="match status" value="1"/>
</dbReference>
<evidence type="ECO:0000256" key="1">
    <source>
        <dbReference type="ARBA" id="ARBA00005234"/>
    </source>
</evidence>
<dbReference type="SUPFAM" id="SSF52540">
    <property type="entry name" value="P-loop containing nucleoside triphosphate hydrolases"/>
    <property type="match status" value="2"/>
</dbReference>
<dbReference type="SUPFAM" id="SSF54001">
    <property type="entry name" value="Cysteine proteinases"/>
    <property type="match status" value="1"/>
</dbReference>
<feature type="region of interest" description="Disordered" evidence="6">
    <location>
        <begin position="1"/>
        <end position="32"/>
    </location>
</feature>
<evidence type="ECO:0000313" key="9">
    <source>
        <dbReference type="Proteomes" id="UP000593570"/>
    </source>
</evidence>
<dbReference type="PANTHER" id="PTHR47642">
    <property type="entry name" value="ATP-DEPENDENT DNA HELICASE"/>
    <property type="match status" value="1"/>
</dbReference>
<dbReference type="Gene3D" id="3.40.50.300">
    <property type="entry name" value="P-loop containing nucleotide triphosphate hydrolases"/>
    <property type="match status" value="1"/>
</dbReference>
<accession>A0A8H6LQF1</accession>
<dbReference type="GO" id="GO:0019783">
    <property type="term" value="F:ubiquitin-like protein peptidase activity"/>
    <property type="evidence" value="ECO:0007669"/>
    <property type="project" value="UniProtKB-ARBA"/>
</dbReference>
<dbReference type="EC" id="5.6.2.3" evidence="4"/>
<keyword evidence="2" id="KW-0645">Protease</keyword>
<dbReference type="InterPro" id="IPR025476">
    <property type="entry name" value="Helitron_helicase-like"/>
</dbReference>
<dbReference type="GO" id="GO:0008234">
    <property type="term" value="F:cysteine-type peptidase activity"/>
    <property type="evidence" value="ECO:0007669"/>
    <property type="project" value="InterPro"/>
</dbReference>
<dbReference type="GO" id="GO:0000723">
    <property type="term" value="P:telomere maintenance"/>
    <property type="evidence" value="ECO:0007669"/>
    <property type="project" value="InterPro"/>
</dbReference>
<evidence type="ECO:0000256" key="4">
    <source>
        <dbReference type="RuleBase" id="RU363044"/>
    </source>
</evidence>
<gene>
    <name evidence="8" type="ORF">HZS61_008665</name>
</gene>
<feature type="region of interest" description="Disordered" evidence="6">
    <location>
        <begin position="149"/>
        <end position="200"/>
    </location>
</feature>
<reference evidence="8 9" key="1">
    <citation type="journal article" date="2020" name="bioRxiv">
        <title>A chromosome-scale genome assembly for the Fusarium oxysporum strain Fo5176 to establish a model Arabidopsis-fungal pathosystem.</title>
        <authorList>
            <person name="Fokkens L."/>
            <person name="Guo L."/>
            <person name="Dora S."/>
            <person name="Wang B."/>
            <person name="Ye K."/>
            <person name="Sanchez-Rodriguez C."/>
            <person name="Croll D."/>
        </authorList>
    </citation>
    <scope>NUCLEOTIDE SEQUENCE [LARGE SCALE GENOMIC DNA]</scope>
    <source>
        <strain evidence="8 9">Fo5176</strain>
    </source>
</reference>
<keyword evidence="4" id="KW-0234">DNA repair</keyword>
<comment type="cofactor">
    <cofactor evidence="4">
        <name>Mg(2+)</name>
        <dbReference type="ChEBI" id="CHEBI:18420"/>
    </cofactor>
</comment>
<dbReference type="InterPro" id="IPR003653">
    <property type="entry name" value="Peptidase_C48_C"/>
</dbReference>
<keyword evidence="4" id="KW-0347">Helicase</keyword>
<keyword evidence="5" id="KW-0175">Coiled coil</keyword>
<dbReference type="PROSITE" id="PS50600">
    <property type="entry name" value="ULP_PROTEASE"/>
    <property type="match status" value="1"/>
</dbReference>
<comment type="caution">
    <text evidence="8">The sequence shown here is derived from an EMBL/GenBank/DDBJ whole genome shotgun (WGS) entry which is preliminary data.</text>
</comment>
<dbReference type="GO" id="GO:0005524">
    <property type="term" value="F:ATP binding"/>
    <property type="evidence" value="ECO:0007669"/>
    <property type="project" value="UniProtKB-KW"/>
</dbReference>
<dbReference type="Gene3D" id="3.40.395.10">
    <property type="entry name" value="Adenoviral Proteinase, Chain A"/>
    <property type="match status" value="1"/>
</dbReference>
<dbReference type="GO" id="GO:0006281">
    <property type="term" value="P:DNA repair"/>
    <property type="evidence" value="ECO:0007669"/>
    <property type="project" value="UniProtKB-KW"/>
</dbReference>
<evidence type="ECO:0000256" key="3">
    <source>
        <dbReference type="ARBA" id="ARBA00022801"/>
    </source>
</evidence>
<dbReference type="InterPro" id="IPR046700">
    <property type="entry name" value="DUF6570"/>
</dbReference>
<keyword evidence="4" id="KW-0233">DNA recombination</keyword>
<feature type="compositionally biased region" description="Basic and acidic residues" evidence="6">
    <location>
        <begin position="16"/>
        <end position="31"/>
    </location>
</feature>
<comment type="similarity">
    <text evidence="4">Belongs to the helicase family.</text>
</comment>
<keyword evidence="4" id="KW-0067">ATP-binding</keyword>
<proteinExistence type="inferred from homology"/>
<dbReference type="InterPro" id="IPR051055">
    <property type="entry name" value="PIF1_helicase"/>
</dbReference>
<feature type="domain" description="Ubiquitin-like protease family profile" evidence="7">
    <location>
        <begin position="203"/>
        <end position="355"/>
    </location>
</feature>
<dbReference type="InterPro" id="IPR027417">
    <property type="entry name" value="P-loop_NTPase"/>
</dbReference>
<dbReference type="Pfam" id="PF05970">
    <property type="entry name" value="PIF1"/>
    <property type="match status" value="1"/>
</dbReference>
<name>A0A8H6LQF1_FUSOX</name>
<dbReference type="CDD" id="cd18809">
    <property type="entry name" value="SF1_C_RecD"/>
    <property type="match status" value="1"/>
</dbReference>
<dbReference type="InterPro" id="IPR038765">
    <property type="entry name" value="Papain-like_cys_pep_sf"/>
</dbReference>
<comment type="catalytic activity">
    <reaction evidence="4">
        <text>ATP + H2O = ADP + phosphate + H(+)</text>
        <dbReference type="Rhea" id="RHEA:13065"/>
        <dbReference type="ChEBI" id="CHEBI:15377"/>
        <dbReference type="ChEBI" id="CHEBI:15378"/>
        <dbReference type="ChEBI" id="CHEBI:30616"/>
        <dbReference type="ChEBI" id="CHEBI:43474"/>
        <dbReference type="ChEBI" id="CHEBI:456216"/>
        <dbReference type="EC" id="5.6.2.3"/>
    </reaction>
</comment>
<keyword evidence="3 4" id="KW-0378">Hydrolase</keyword>
<keyword evidence="4" id="KW-0227">DNA damage</keyword>
<evidence type="ECO:0000259" key="7">
    <source>
        <dbReference type="PROSITE" id="PS50600"/>
    </source>
</evidence>
<organism evidence="8 9">
    <name type="scientific">Fusarium oxysporum f. sp. conglutinans</name>
    <dbReference type="NCBI Taxonomy" id="100902"/>
    <lineage>
        <taxon>Eukaryota</taxon>
        <taxon>Fungi</taxon>
        <taxon>Dikarya</taxon>
        <taxon>Ascomycota</taxon>
        <taxon>Pezizomycotina</taxon>
        <taxon>Sordariomycetes</taxon>
        <taxon>Hypocreomycetidae</taxon>
        <taxon>Hypocreales</taxon>
        <taxon>Nectriaceae</taxon>
        <taxon>Fusarium</taxon>
        <taxon>Fusarium oxysporum species complex</taxon>
    </lineage>
</organism>
<dbReference type="GO" id="GO:0006508">
    <property type="term" value="P:proteolysis"/>
    <property type="evidence" value="ECO:0007669"/>
    <property type="project" value="UniProtKB-KW"/>
</dbReference>
<dbReference type="Proteomes" id="UP000593570">
    <property type="component" value="Unassembled WGS sequence"/>
</dbReference>
<feature type="coiled-coil region" evidence="5">
    <location>
        <begin position="427"/>
        <end position="461"/>
    </location>
</feature>
<feature type="compositionally biased region" description="Polar residues" evidence="6">
    <location>
        <begin position="187"/>
        <end position="200"/>
    </location>
</feature>
<feature type="region of interest" description="Disordered" evidence="6">
    <location>
        <begin position="598"/>
        <end position="625"/>
    </location>
</feature>
<evidence type="ECO:0000313" key="8">
    <source>
        <dbReference type="EMBL" id="KAF6528363.1"/>
    </source>
</evidence>